<dbReference type="PANTHER" id="PTHR23408:SF3">
    <property type="entry name" value="METHYLMALONIC ACIDURIA TYPE A PROTEIN, MITOCHONDRIAL"/>
    <property type="match status" value="1"/>
</dbReference>
<sequence length="332" mass="35263">MIDVDAYVKGVLDGRRAVIARAITLVESTRPQHRALAQELLTELLPHSGRARRIGVSGVPGVGKSTFIDAFGTLLTGLGHRVAVLAVDPSSTRTGGSILGDKTRMERLAVDPNAFVRPSPSAGTLGGVAKATRESMVVMEAAGYDVILVETVGVGQSETAVADMVDSFLLLSLARTGDQLQGIKKGVLELADVIAVNKADGPHERDARSAARELAGALRLMHGKDAFWTPPVLSCSARESTGLELVWERLEQHRAVLDSAGRLAGKRREQQVGWTWSMVRDELLGRLAAHPAVRAAAPGLEQQVRDGTLTATLAAERILKAFGEPAEDPRAG</sequence>
<dbReference type="GO" id="GO:0005737">
    <property type="term" value="C:cytoplasm"/>
    <property type="evidence" value="ECO:0007669"/>
    <property type="project" value="TreeGrafter"/>
</dbReference>
<dbReference type="GO" id="GO:0005525">
    <property type="term" value="F:GTP binding"/>
    <property type="evidence" value="ECO:0007669"/>
    <property type="project" value="InterPro"/>
</dbReference>
<dbReference type="RefSeq" id="WP_369226194.1">
    <property type="nucleotide sequence ID" value="NZ_CP163441.1"/>
</dbReference>
<accession>A0AB39QXZ1</accession>
<dbReference type="NCBIfam" id="TIGR00750">
    <property type="entry name" value="lao"/>
    <property type="match status" value="1"/>
</dbReference>
<protein>
    <submittedName>
        <fullName evidence="2">Methylmalonyl Co-A mutase-associated GTPase MeaB</fullName>
        <ecNumber evidence="2">3.6.5.-</ecNumber>
    </submittedName>
</protein>
<dbReference type="SUPFAM" id="SSF52540">
    <property type="entry name" value="P-loop containing nucleoside triphosphate hydrolases"/>
    <property type="match status" value="1"/>
</dbReference>
<dbReference type="CDD" id="cd03114">
    <property type="entry name" value="MMAA-like"/>
    <property type="match status" value="1"/>
</dbReference>
<dbReference type="GO" id="GO:0003924">
    <property type="term" value="F:GTPase activity"/>
    <property type="evidence" value="ECO:0007669"/>
    <property type="project" value="InterPro"/>
</dbReference>
<dbReference type="InterPro" id="IPR005129">
    <property type="entry name" value="GTPase_ArgK"/>
</dbReference>
<dbReference type="PANTHER" id="PTHR23408">
    <property type="entry name" value="METHYLMALONYL-COA MUTASE"/>
    <property type="match status" value="1"/>
</dbReference>
<dbReference type="InterPro" id="IPR027417">
    <property type="entry name" value="P-loop_NTPase"/>
</dbReference>
<dbReference type="Gene3D" id="1.10.287.130">
    <property type="match status" value="1"/>
</dbReference>
<reference evidence="2" key="1">
    <citation type="submission" date="2024-07" db="EMBL/GenBank/DDBJ databases">
        <authorList>
            <person name="Yu S.T."/>
        </authorList>
    </citation>
    <scope>NUCLEOTIDE SEQUENCE</scope>
    <source>
        <strain evidence="2">R39</strain>
    </source>
</reference>
<dbReference type="Gene3D" id="1.20.5.170">
    <property type="match status" value="1"/>
</dbReference>
<dbReference type="EMBL" id="CP163441">
    <property type="protein sequence ID" value="XDQ47223.1"/>
    <property type="molecule type" value="Genomic_DNA"/>
</dbReference>
<proteinExistence type="inferred from homology"/>
<dbReference type="NCBIfam" id="NF006958">
    <property type="entry name" value="PRK09435.1"/>
    <property type="match status" value="1"/>
</dbReference>
<keyword evidence="2" id="KW-0378">Hydrolase</keyword>
<dbReference type="Pfam" id="PF03308">
    <property type="entry name" value="MeaB"/>
    <property type="match status" value="1"/>
</dbReference>
<evidence type="ECO:0000256" key="1">
    <source>
        <dbReference type="ARBA" id="ARBA00009625"/>
    </source>
</evidence>
<comment type="similarity">
    <text evidence="1">Belongs to the SIMIBI class G3E GTPase family. ArgK/MeaB subfamily.</text>
</comment>
<dbReference type="Gene3D" id="3.40.50.300">
    <property type="entry name" value="P-loop containing nucleotide triphosphate hydrolases"/>
    <property type="match status" value="1"/>
</dbReference>
<dbReference type="AlphaFoldDB" id="A0AB39QXZ1"/>
<gene>
    <name evidence="2" type="primary">meaB</name>
    <name evidence="2" type="ORF">AB5J52_35905</name>
</gene>
<name>A0AB39QXZ1_9ACTN</name>
<evidence type="ECO:0000313" key="2">
    <source>
        <dbReference type="EMBL" id="XDQ47223.1"/>
    </source>
</evidence>
<dbReference type="EC" id="3.6.5.-" evidence="2"/>
<organism evidence="2">
    <name type="scientific">Streptomyces sp. R39</name>
    <dbReference type="NCBI Taxonomy" id="3238631"/>
    <lineage>
        <taxon>Bacteria</taxon>
        <taxon>Bacillati</taxon>
        <taxon>Actinomycetota</taxon>
        <taxon>Actinomycetes</taxon>
        <taxon>Kitasatosporales</taxon>
        <taxon>Streptomycetaceae</taxon>
        <taxon>Streptomyces</taxon>
    </lineage>
</organism>